<dbReference type="InterPro" id="IPR013785">
    <property type="entry name" value="Aldolase_TIM"/>
</dbReference>
<dbReference type="OrthoDB" id="9786826at2"/>
<dbReference type="SFLD" id="SFLDG01278">
    <property type="entry name" value="biotin_synthase_like"/>
    <property type="match status" value="1"/>
</dbReference>
<comment type="catalytic activity">
    <reaction evidence="12 13">
        <text>(4R,5S)-dethiobiotin + (sulfur carrier)-SH + 2 reduced [2Fe-2S]-[ferredoxin] + 2 S-adenosyl-L-methionine = (sulfur carrier)-H + biotin + 2 5'-deoxyadenosine + 2 L-methionine + 2 oxidized [2Fe-2S]-[ferredoxin]</text>
        <dbReference type="Rhea" id="RHEA:22060"/>
        <dbReference type="Rhea" id="RHEA-COMP:10000"/>
        <dbReference type="Rhea" id="RHEA-COMP:10001"/>
        <dbReference type="Rhea" id="RHEA-COMP:14737"/>
        <dbReference type="Rhea" id="RHEA-COMP:14739"/>
        <dbReference type="ChEBI" id="CHEBI:17319"/>
        <dbReference type="ChEBI" id="CHEBI:29917"/>
        <dbReference type="ChEBI" id="CHEBI:33737"/>
        <dbReference type="ChEBI" id="CHEBI:33738"/>
        <dbReference type="ChEBI" id="CHEBI:57586"/>
        <dbReference type="ChEBI" id="CHEBI:57844"/>
        <dbReference type="ChEBI" id="CHEBI:59789"/>
        <dbReference type="ChEBI" id="CHEBI:64428"/>
        <dbReference type="ChEBI" id="CHEBI:149473"/>
        <dbReference type="EC" id="2.8.1.6"/>
    </reaction>
</comment>
<comment type="cofactor">
    <cofactor evidence="13 14">
        <name>[4Fe-4S] cluster</name>
        <dbReference type="ChEBI" id="CHEBI:49883"/>
    </cofactor>
    <text evidence="13 14">Binds 1 [4Fe-4S] cluster. The cluster is coordinated with 3 cysteines and an exchangeable S-adenosyl-L-methionine.</text>
</comment>
<keyword evidence="6 13" id="KW-0949">S-adenosyl-L-methionine</keyword>
<dbReference type="HOGENOM" id="CLU_033172_2_1_9"/>
<evidence type="ECO:0000256" key="5">
    <source>
        <dbReference type="ARBA" id="ARBA00022679"/>
    </source>
</evidence>
<keyword evidence="17" id="KW-1185">Reference proteome</keyword>
<evidence type="ECO:0000256" key="12">
    <source>
        <dbReference type="ARBA" id="ARBA00051157"/>
    </source>
</evidence>
<evidence type="ECO:0000256" key="4">
    <source>
        <dbReference type="ARBA" id="ARBA00022485"/>
    </source>
</evidence>
<sequence length="314" mass="34879">MIDLENFDPESKLNESAIYGLLNLDTDRLLMIAKRIKEKYVSSFELCSIISYKTGSCSENCSFCAQSSYFNTGVEFKKVSVEEVIAKAKLMKRYGSKRFSLVSSGKGPSKADMDDLLPIFERLKREVDIDLCASLGIIGERDLNRLKEVGVSTYHHNLETSRSFFGNICSTHSYDERIDTIEAVKRAGLIPCVGGIVGLGETFEQRIEFAITLKNLGIKSVPFNILIPIKGTPLEGLELLDRSEILKTLAIFRIVLPYATIRLCAGRESVLGKYQKLALNSAANALMIGGYLTRPGEEIEKDLELIGSLELIKV</sequence>
<evidence type="ECO:0000256" key="8">
    <source>
        <dbReference type="ARBA" id="ARBA00022723"/>
    </source>
</evidence>
<proteinExistence type="inferred from homology"/>
<evidence type="ECO:0000313" key="16">
    <source>
        <dbReference type="EMBL" id="AEE15326.1"/>
    </source>
</evidence>
<dbReference type="CDD" id="cd01335">
    <property type="entry name" value="Radical_SAM"/>
    <property type="match status" value="1"/>
</dbReference>
<dbReference type="STRING" id="747365.Thena_1717"/>
<dbReference type="UniPathway" id="UPA00078">
    <property type="reaction ID" value="UER00162"/>
</dbReference>
<dbReference type="Pfam" id="PF06968">
    <property type="entry name" value="BATS"/>
    <property type="match status" value="1"/>
</dbReference>
<comment type="function">
    <text evidence="13">Catalyzes the conversion of dethiobiotin (DTB) to biotin by the insertion of a sulfur atom into dethiobiotin via a radical-based mechanism.</text>
</comment>
<dbReference type="GO" id="GO:0004076">
    <property type="term" value="F:biotin synthase activity"/>
    <property type="evidence" value="ECO:0007669"/>
    <property type="project" value="UniProtKB-UniRule"/>
</dbReference>
<evidence type="ECO:0000256" key="9">
    <source>
        <dbReference type="ARBA" id="ARBA00022756"/>
    </source>
</evidence>
<evidence type="ECO:0000256" key="14">
    <source>
        <dbReference type="PIRSR" id="PIRSR001619-1"/>
    </source>
</evidence>
<dbReference type="KEGG" id="tnr:Thena_1717"/>
<keyword evidence="5 13" id="KW-0808">Transferase</keyword>
<keyword evidence="8 13" id="KW-0479">Metal-binding</keyword>
<dbReference type="InterPro" id="IPR006638">
    <property type="entry name" value="Elp3/MiaA/NifB-like_rSAM"/>
</dbReference>
<evidence type="ECO:0000256" key="10">
    <source>
        <dbReference type="ARBA" id="ARBA00023004"/>
    </source>
</evidence>
<feature type="binding site" evidence="13 14">
    <location>
        <position position="57"/>
    </location>
    <ligand>
        <name>[4Fe-4S] cluster</name>
        <dbReference type="ChEBI" id="CHEBI:49883"/>
        <note>4Fe-4S-S-AdoMet</note>
    </ligand>
</feature>
<evidence type="ECO:0000256" key="1">
    <source>
        <dbReference type="ARBA" id="ARBA00004942"/>
    </source>
</evidence>
<dbReference type="AlphaFoldDB" id="M1E7N7"/>
<dbReference type="SUPFAM" id="SSF102114">
    <property type="entry name" value="Radical SAM enzymes"/>
    <property type="match status" value="1"/>
</dbReference>
<dbReference type="NCBIfam" id="TIGR00433">
    <property type="entry name" value="bioB"/>
    <property type="match status" value="1"/>
</dbReference>
<dbReference type="GO" id="GO:0051537">
    <property type="term" value="F:2 iron, 2 sulfur cluster binding"/>
    <property type="evidence" value="ECO:0007669"/>
    <property type="project" value="UniProtKB-KW"/>
</dbReference>
<dbReference type="PANTHER" id="PTHR22976:SF2">
    <property type="entry name" value="BIOTIN SYNTHASE, MITOCHONDRIAL"/>
    <property type="match status" value="1"/>
</dbReference>
<keyword evidence="10 13" id="KW-0408">Iron</keyword>
<accession>M1E7N7</accession>
<dbReference type="InterPro" id="IPR007197">
    <property type="entry name" value="rSAM"/>
</dbReference>
<keyword evidence="9 13" id="KW-0093">Biotin biosynthesis</keyword>
<feature type="binding site" evidence="13 14">
    <location>
        <position position="262"/>
    </location>
    <ligand>
        <name>[2Fe-2S] cluster</name>
        <dbReference type="ChEBI" id="CHEBI:190135"/>
    </ligand>
</feature>
<evidence type="ECO:0000256" key="11">
    <source>
        <dbReference type="ARBA" id="ARBA00023014"/>
    </source>
</evidence>
<dbReference type="SMART" id="SM00876">
    <property type="entry name" value="BATS"/>
    <property type="match status" value="1"/>
</dbReference>
<keyword evidence="7 13" id="KW-0001">2Fe-2S</keyword>
<dbReference type="SMART" id="SM00729">
    <property type="entry name" value="Elp3"/>
    <property type="match status" value="1"/>
</dbReference>
<keyword evidence="11 13" id="KW-0411">Iron-sulfur</keyword>
<dbReference type="InterPro" id="IPR002684">
    <property type="entry name" value="Biotin_synth/BioAB"/>
</dbReference>
<evidence type="ECO:0000256" key="7">
    <source>
        <dbReference type="ARBA" id="ARBA00022714"/>
    </source>
</evidence>
<evidence type="ECO:0000313" key="17">
    <source>
        <dbReference type="Proteomes" id="UP000011765"/>
    </source>
</evidence>
<protein>
    <recommendedName>
        <fullName evidence="3 13">Biotin synthase</fullName>
        <ecNumber evidence="3 13">2.8.1.6</ecNumber>
    </recommendedName>
</protein>
<dbReference type="RefSeq" id="WP_013757046.1">
    <property type="nucleotide sequence ID" value="NC_015499.1"/>
</dbReference>
<dbReference type="SFLD" id="SFLDS00029">
    <property type="entry name" value="Radical_SAM"/>
    <property type="match status" value="1"/>
</dbReference>
<evidence type="ECO:0000256" key="3">
    <source>
        <dbReference type="ARBA" id="ARBA00012236"/>
    </source>
</evidence>
<evidence type="ECO:0000256" key="2">
    <source>
        <dbReference type="ARBA" id="ARBA00010765"/>
    </source>
</evidence>
<feature type="binding site" evidence="13 14">
    <location>
        <position position="132"/>
    </location>
    <ligand>
        <name>[2Fe-2S] cluster</name>
        <dbReference type="ChEBI" id="CHEBI:190135"/>
    </ligand>
</feature>
<dbReference type="PANTHER" id="PTHR22976">
    <property type="entry name" value="BIOTIN SYNTHASE"/>
    <property type="match status" value="1"/>
</dbReference>
<dbReference type="GO" id="GO:0009102">
    <property type="term" value="P:biotin biosynthetic process"/>
    <property type="evidence" value="ECO:0007669"/>
    <property type="project" value="UniProtKB-UniRule"/>
</dbReference>
<dbReference type="PIRSF" id="PIRSF001619">
    <property type="entry name" value="Biotin_synth"/>
    <property type="match status" value="1"/>
</dbReference>
<comment type="cofactor">
    <cofactor evidence="13">
        <name>[2Fe-2S] cluster</name>
        <dbReference type="ChEBI" id="CHEBI:190135"/>
    </cofactor>
    <text evidence="13">Binds 1 [2Fe-2S] cluster. The cluster is coordinated with 3 cysteines and 1 arginine.</text>
</comment>
<keyword evidence="4 13" id="KW-0004">4Fe-4S</keyword>
<comment type="subunit">
    <text evidence="13">Homodimer.</text>
</comment>
<dbReference type="GO" id="GO:0005506">
    <property type="term" value="F:iron ion binding"/>
    <property type="evidence" value="ECO:0007669"/>
    <property type="project" value="UniProtKB-UniRule"/>
</dbReference>
<dbReference type="SFLD" id="SFLDG01060">
    <property type="entry name" value="BATS_domain_containing"/>
    <property type="match status" value="1"/>
</dbReference>
<gene>
    <name evidence="13" type="primary">bioB</name>
    <name evidence="16" type="ORF">Thena_1717</name>
</gene>
<evidence type="ECO:0000259" key="15">
    <source>
        <dbReference type="PROSITE" id="PS51918"/>
    </source>
</evidence>
<dbReference type="InterPro" id="IPR058240">
    <property type="entry name" value="rSAM_sf"/>
</dbReference>
<dbReference type="Gene3D" id="3.20.20.70">
    <property type="entry name" value="Aldolase class I"/>
    <property type="match status" value="1"/>
</dbReference>
<dbReference type="Proteomes" id="UP000011765">
    <property type="component" value="Chromosome"/>
</dbReference>
<dbReference type="GO" id="GO:0051539">
    <property type="term" value="F:4 iron, 4 sulfur cluster binding"/>
    <property type="evidence" value="ECO:0007669"/>
    <property type="project" value="UniProtKB-KW"/>
</dbReference>
<feature type="binding site" evidence="13 14">
    <location>
        <position position="61"/>
    </location>
    <ligand>
        <name>[4Fe-4S] cluster</name>
        <dbReference type="ChEBI" id="CHEBI:49883"/>
        <note>4Fe-4S-S-AdoMet</note>
    </ligand>
</feature>
<comment type="pathway">
    <text evidence="1 13">Cofactor biosynthesis; biotin biosynthesis; biotin from 7,8-diaminononanoate: step 2/2.</text>
</comment>
<dbReference type="EC" id="2.8.1.6" evidence="3 13"/>
<dbReference type="InterPro" id="IPR024177">
    <property type="entry name" value="Biotin_synthase"/>
</dbReference>
<dbReference type="InterPro" id="IPR010722">
    <property type="entry name" value="BATS_dom"/>
</dbReference>
<feature type="binding site" evidence="13 14">
    <location>
        <position position="64"/>
    </location>
    <ligand>
        <name>[4Fe-4S] cluster</name>
        <dbReference type="ChEBI" id="CHEBI:49883"/>
        <note>4Fe-4S-S-AdoMet</note>
    </ligand>
</feature>
<reference evidence="16 17" key="1">
    <citation type="submission" date="2011-04" db="EMBL/GenBank/DDBJ databases">
        <title>The complete genome of Thermodesulfobium narugense DSM 14796.</title>
        <authorList>
            <consortium name="US DOE Joint Genome Institute (JGI-PGF)"/>
            <person name="Lucas S."/>
            <person name="Han J."/>
            <person name="Lapidus A."/>
            <person name="Bruce D."/>
            <person name="Goodwin L."/>
            <person name="Pitluck S."/>
            <person name="Peters L."/>
            <person name="Kyrpides N."/>
            <person name="Mavromatis K."/>
            <person name="Pagani I."/>
            <person name="Ivanova N."/>
            <person name="Ovchinnikova G."/>
            <person name="Zhang X."/>
            <person name="Saunders L."/>
            <person name="Detter J.C."/>
            <person name="Tapia R."/>
            <person name="Han C."/>
            <person name="Land M."/>
            <person name="Hauser L."/>
            <person name="Markowitz V."/>
            <person name="Cheng J.-F."/>
            <person name="Hugenholtz P."/>
            <person name="Woyke T."/>
            <person name="Wu D."/>
            <person name="Spring S."/>
            <person name="Schroeder M."/>
            <person name="Brambilla E."/>
            <person name="Klenk H.-P."/>
            <person name="Eisen J.A."/>
        </authorList>
    </citation>
    <scope>NUCLEOTIDE SEQUENCE [LARGE SCALE GENOMIC DNA]</scope>
    <source>
        <strain evidence="16 17">DSM 14796</strain>
    </source>
</reference>
<organism evidence="16 17">
    <name type="scientific">Thermodesulfobium narugense DSM 14796</name>
    <dbReference type="NCBI Taxonomy" id="747365"/>
    <lineage>
        <taxon>Bacteria</taxon>
        <taxon>Pseudomonadati</taxon>
        <taxon>Thermodesulfobiota</taxon>
        <taxon>Thermodesulfobiia</taxon>
        <taxon>Thermodesulfobiales</taxon>
        <taxon>Thermodesulfobiaceae</taxon>
        <taxon>Thermodesulfobium</taxon>
    </lineage>
</organism>
<evidence type="ECO:0000256" key="13">
    <source>
        <dbReference type="HAMAP-Rule" id="MF_01694"/>
    </source>
</evidence>
<dbReference type="eggNOG" id="COG0502">
    <property type="taxonomic scope" value="Bacteria"/>
</dbReference>
<dbReference type="EMBL" id="CP002690">
    <property type="protein sequence ID" value="AEE15326.1"/>
    <property type="molecule type" value="Genomic_DNA"/>
</dbReference>
<feature type="binding site" evidence="13 14">
    <location>
        <position position="100"/>
    </location>
    <ligand>
        <name>[2Fe-2S] cluster</name>
        <dbReference type="ChEBI" id="CHEBI:190135"/>
    </ligand>
</feature>
<dbReference type="PROSITE" id="PS51918">
    <property type="entry name" value="RADICAL_SAM"/>
    <property type="match status" value="1"/>
</dbReference>
<feature type="domain" description="Radical SAM core" evidence="15">
    <location>
        <begin position="40"/>
        <end position="267"/>
    </location>
</feature>
<comment type="similarity">
    <text evidence="2 13">Belongs to the radical SAM superfamily. Biotin synthase family.</text>
</comment>
<name>M1E7N7_9BACT</name>
<comment type="cofactor">
    <cofactor evidence="14">
        <name>[2Fe-2S] cluster</name>
        <dbReference type="ChEBI" id="CHEBI:190135"/>
    </cofactor>
    <text evidence="14">Binds 1 [2Fe-2S] cluster. The cluster is coordinated with 3 cysteines and 1 arginine.</text>
</comment>
<dbReference type="Pfam" id="PF04055">
    <property type="entry name" value="Radical_SAM"/>
    <property type="match status" value="1"/>
</dbReference>
<evidence type="ECO:0000256" key="6">
    <source>
        <dbReference type="ARBA" id="ARBA00022691"/>
    </source>
</evidence>
<feature type="binding site" evidence="13 14">
    <location>
        <position position="192"/>
    </location>
    <ligand>
        <name>[2Fe-2S] cluster</name>
        <dbReference type="ChEBI" id="CHEBI:190135"/>
    </ligand>
</feature>
<dbReference type="HAMAP" id="MF_01694">
    <property type="entry name" value="BioB"/>
    <property type="match status" value="1"/>
</dbReference>